<dbReference type="FunCoup" id="A0A059DEH3">
    <property type="interactions" value="2768"/>
</dbReference>
<keyword evidence="5 8" id="KW-0811">Translocation</keyword>
<name>A0A059DEH3_EUCGR</name>
<proteinExistence type="inferred from homology"/>
<evidence type="ECO:0000256" key="8">
    <source>
        <dbReference type="RuleBase" id="RU367043"/>
    </source>
</evidence>
<comment type="function">
    <text evidence="8">Mitochondrial intermembrane chaperone that participates in the import and insertion of some multi-pass transmembrane proteins into the mitochondrial inner membrane. Also required for the transfer of beta-barrel precursors from the TOM complex to the sorting and assembly machinery (SAM complex) of the outer membrane. Acts as a chaperone-like protein that protects the hydrophobic precursors from aggregation and guide them through the mitochondrial intermembrane space.</text>
</comment>
<dbReference type="GO" id="GO:0140318">
    <property type="term" value="F:protein transporter activity"/>
    <property type="evidence" value="ECO:0000318"/>
    <property type="project" value="GO_Central"/>
</dbReference>
<protein>
    <recommendedName>
        <fullName evidence="8">Mitochondrial import inner membrane translocase subunit</fullName>
    </recommendedName>
</protein>
<dbReference type="Gene3D" id="1.10.287.810">
    <property type="entry name" value="Mitochondrial import inner membrane translocase subunit tim13 like domains"/>
    <property type="match status" value="1"/>
</dbReference>
<keyword evidence="8" id="KW-0472">Membrane</keyword>
<evidence type="ECO:0000256" key="4">
    <source>
        <dbReference type="ARBA" id="ARBA00022927"/>
    </source>
</evidence>
<dbReference type="GO" id="GO:0015031">
    <property type="term" value="P:protein transport"/>
    <property type="evidence" value="ECO:0007669"/>
    <property type="project" value="UniProtKB-KW"/>
</dbReference>
<dbReference type="GO" id="GO:0045039">
    <property type="term" value="P:protein insertion into mitochondrial inner membrane"/>
    <property type="evidence" value="ECO:0000318"/>
    <property type="project" value="GO_Central"/>
</dbReference>
<evidence type="ECO:0000256" key="7">
    <source>
        <dbReference type="ARBA" id="ARBA00023157"/>
    </source>
</evidence>
<keyword evidence="3" id="KW-0862">Zinc</keyword>
<comment type="domain">
    <text evidence="8">The twin CX3C motif contains 4 conserved Cys residues that form 2 disulfide bonds in the mitochondrial intermembrane space.</text>
</comment>
<dbReference type="InterPro" id="IPR050673">
    <property type="entry name" value="Mito_inner_translocase_sub"/>
</dbReference>
<evidence type="ECO:0000256" key="2">
    <source>
        <dbReference type="ARBA" id="ARBA00022723"/>
    </source>
</evidence>
<dbReference type="InterPro" id="IPR004217">
    <property type="entry name" value="Tim10-like"/>
</dbReference>
<evidence type="ECO:0000256" key="6">
    <source>
        <dbReference type="ARBA" id="ARBA00023128"/>
    </source>
</evidence>
<keyword evidence="6 8" id="KW-0496">Mitochondrion</keyword>
<keyword evidence="2" id="KW-0479">Metal-binding</keyword>
<dbReference type="InParanoid" id="A0A059DEH3"/>
<accession>A0A059DEH3</accession>
<sequence length="95" mass="11009">MDKTILGELDSLAEEDKLRMSAFVDRLQARDSLRLYNSLVERCFIDCIDSFYRKSLGKQEERCVLHCAEKFLKVSAHVGMRLAELNQAEQQSNPR</sequence>
<keyword evidence="8" id="KW-0143">Chaperone</keyword>
<dbReference type="STRING" id="71139.A0A059DEH3"/>
<dbReference type="AlphaFoldDB" id="A0A059DEH3"/>
<gene>
    <name evidence="10" type="ORF">EUGRSUZ_A01265</name>
</gene>
<comment type="subunit">
    <text evidence="8">Heterohexamer.</text>
</comment>
<dbReference type="Gramene" id="KCW88937">
    <property type="protein sequence ID" value="KCW88937"/>
    <property type="gene ID" value="EUGRSUZ_A01265"/>
</dbReference>
<evidence type="ECO:0000259" key="9">
    <source>
        <dbReference type="Pfam" id="PF02953"/>
    </source>
</evidence>
<evidence type="ECO:0000256" key="1">
    <source>
        <dbReference type="ARBA" id="ARBA00022448"/>
    </source>
</evidence>
<dbReference type="InterPro" id="IPR035427">
    <property type="entry name" value="Tim10-like_dom_sf"/>
</dbReference>
<evidence type="ECO:0000313" key="10">
    <source>
        <dbReference type="EMBL" id="KCW88937.1"/>
    </source>
</evidence>
<comment type="similarity">
    <text evidence="8">Belongs to the small Tim family.</text>
</comment>
<dbReference type="GO" id="GO:0005743">
    <property type="term" value="C:mitochondrial inner membrane"/>
    <property type="evidence" value="ECO:0000318"/>
    <property type="project" value="GO_Central"/>
</dbReference>
<dbReference type="OrthoDB" id="1551503at2759"/>
<evidence type="ECO:0000256" key="5">
    <source>
        <dbReference type="ARBA" id="ARBA00023010"/>
    </source>
</evidence>
<feature type="domain" description="Tim10-like" evidence="9">
    <location>
        <begin position="27"/>
        <end position="84"/>
    </location>
</feature>
<dbReference type="KEGG" id="egr:104436554"/>
<keyword evidence="4 8" id="KW-0653">Protein transport</keyword>
<evidence type="ECO:0000256" key="3">
    <source>
        <dbReference type="ARBA" id="ARBA00022833"/>
    </source>
</evidence>
<dbReference type="OMA" id="QDFLRMY"/>
<dbReference type="PANTHER" id="PTHR13172">
    <property type="entry name" value="MITOCHONDRIAL IMPORT INNER MEMBRANE TRANSLOCASE SUBUNIT TIM9B"/>
    <property type="match status" value="1"/>
</dbReference>
<keyword evidence="7 8" id="KW-1015">Disulfide bond</keyword>
<reference evidence="10" key="1">
    <citation type="submission" date="2013-07" db="EMBL/GenBank/DDBJ databases">
        <title>The genome of Eucalyptus grandis.</title>
        <authorList>
            <person name="Schmutz J."/>
            <person name="Hayes R."/>
            <person name="Myburg A."/>
            <person name="Tuskan G."/>
            <person name="Grattapaglia D."/>
            <person name="Rokhsar D.S."/>
        </authorList>
    </citation>
    <scope>NUCLEOTIDE SEQUENCE</scope>
    <source>
        <tissue evidence="10">Leaf extractions</tissue>
    </source>
</reference>
<dbReference type="GO" id="GO:0046872">
    <property type="term" value="F:metal ion binding"/>
    <property type="evidence" value="ECO:0007669"/>
    <property type="project" value="UniProtKB-KW"/>
</dbReference>
<dbReference type="SUPFAM" id="SSF144122">
    <property type="entry name" value="Tim10-like"/>
    <property type="match status" value="1"/>
</dbReference>
<comment type="subcellular location">
    <subcellularLocation>
        <location evidence="8">Mitochondrion inner membrane</location>
        <topology evidence="8">Peripheral membrane protein</topology>
        <orientation evidence="8">Intermembrane side</orientation>
    </subcellularLocation>
</comment>
<dbReference type="EMBL" id="KK198753">
    <property type="protein sequence ID" value="KCW88937.1"/>
    <property type="molecule type" value="Genomic_DNA"/>
</dbReference>
<keyword evidence="8" id="KW-0999">Mitochondrion inner membrane</keyword>
<dbReference type="eggNOG" id="KOG3479">
    <property type="taxonomic scope" value="Eukaryota"/>
</dbReference>
<keyword evidence="1 8" id="KW-0813">Transport</keyword>
<organism evidence="10">
    <name type="scientific">Eucalyptus grandis</name>
    <name type="common">Flooded gum</name>
    <dbReference type="NCBI Taxonomy" id="71139"/>
    <lineage>
        <taxon>Eukaryota</taxon>
        <taxon>Viridiplantae</taxon>
        <taxon>Streptophyta</taxon>
        <taxon>Embryophyta</taxon>
        <taxon>Tracheophyta</taxon>
        <taxon>Spermatophyta</taxon>
        <taxon>Magnoliopsida</taxon>
        <taxon>eudicotyledons</taxon>
        <taxon>Gunneridae</taxon>
        <taxon>Pentapetalae</taxon>
        <taxon>rosids</taxon>
        <taxon>malvids</taxon>
        <taxon>Myrtales</taxon>
        <taxon>Myrtaceae</taxon>
        <taxon>Myrtoideae</taxon>
        <taxon>Eucalypteae</taxon>
        <taxon>Eucalyptus</taxon>
    </lineage>
</organism>
<dbReference type="Pfam" id="PF02953">
    <property type="entry name" value="zf-Tim10_DDP"/>
    <property type="match status" value="1"/>
</dbReference>